<gene>
    <name evidence="2" type="ORF">J27TS8_32360</name>
</gene>
<name>A0A920BUT4_9BACI</name>
<sequence length="84" mass="9852">MLRRIIELLLTCLIFYLYFKILGFIFNSFVPFTPTTDFIALVLIILLFPLSILTVYGMARVLQKNKLAPIQTLPFLRKRDERDA</sequence>
<dbReference type="Proteomes" id="UP000682111">
    <property type="component" value="Unassembled WGS sequence"/>
</dbReference>
<keyword evidence="1" id="KW-0812">Transmembrane</keyword>
<comment type="caution">
    <text evidence="2">The sequence shown here is derived from an EMBL/GenBank/DDBJ whole genome shotgun (WGS) entry which is preliminary data.</text>
</comment>
<dbReference type="AlphaFoldDB" id="A0A920BUT4"/>
<proteinExistence type="predicted"/>
<keyword evidence="3" id="KW-1185">Reference proteome</keyword>
<evidence type="ECO:0000313" key="3">
    <source>
        <dbReference type="Proteomes" id="UP000682111"/>
    </source>
</evidence>
<dbReference type="RefSeq" id="WP_095312272.1">
    <property type="nucleotide sequence ID" value="NZ_BORC01000005.1"/>
</dbReference>
<keyword evidence="1" id="KW-1133">Transmembrane helix</keyword>
<feature type="transmembrane region" description="Helical" evidence="1">
    <location>
        <begin position="7"/>
        <end position="26"/>
    </location>
</feature>
<keyword evidence="1" id="KW-0472">Membrane</keyword>
<evidence type="ECO:0000256" key="1">
    <source>
        <dbReference type="SAM" id="Phobius"/>
    </source>
</evidence>
<accession>A0A920BUT4</accession>
<dbReference type="EMBL" id="BORC01000005">
    <property type="protein sequence ID" value="GIN63243.1"/>
    <property type="molecule type" value="Genomic_DNA"/>
</dbReference>
<organism evidence="2 3">
    <name type="scientific">Robertmurraya siralis</name>
    <dbReference type="NCBI Taxonomy" id="77777"/>
    <lineage>
        <taxon>Bacteria</taxon>
        <taxon>Bacillati</taxon>
        <taxon>Bacillota</taxon>
        <taxon>Bacilli</taxon>
        <taxon>Bacillales</taxon>
        <taxon>Bacillaceae</taxon>
        <taxon>Robertmurraya</taxon>
    </lineage>
</organism>
<feature type="transmembrane region" description="Helical" evidence="1">
    <location>
        <begin position="38"/>
        <end position="59"/>
    </location>
</feature>
<evidence type="ECO:0000313" key="2">
    <source>
        <dbReference type="EMBL" id="GIN63243.1"/>
    </source>
</evidence>
<protein>
    <submittedName>
        <fullName evidence="2">Uncharacterized protein</fullName>
    </submittedName>
</protein>
<reference evidence="2" key="1">
    <citation type="submission" date="2021-03" db="EMBL/GenBank/DDBJ databases">
        <title>Antimicrobial resistance genes in bacteria isolated from Japanese honey, and their potential for conferring macrolide and lincosamide resistance in the American foulbrood pathogen Paenibacillus larvae.</title>
        <authorList>
            <person name="Okamoto M."/>
            <person name="Kumagai M."/>
            <person name="Kanamori H."/>
            <person name="Takamatsu D."/>
        </authorList>
    </citation>
    <scope>NUCLEOTIDE SEQUENCE</scope>
    <source>
        <strain evidence="2">J27TS8</strain>
    </source>
</reference>